<dbReference type="SMART" id="SM00213">
    <property type="entry name" value="UBQ"/>
    <property type="match status" value="2"/>
</dbReference>
<keyword evidence="3" id="KW-1185">Reference proteome</keyword>
<dbReference type="GO" id="GO:0005829">
    <property type="term" value="C:cytosol"/>
    <property type="evidence" value="ECO:0007669"/>
    <property type="project" value="TreeGrafter"/>
</dbReference>
<evidence type="ECO:0000259" key="1">
    <source>
        <dbReference type="PROSITE" id="PS50053"/>
    </source>
</evidence>
<feature type="domain" description="Ubiquitin-like" evidence="1">
    <location>
        <begin position="1"/>
        <end position="82"/>
    </location>
</feature>
<feature type="domain" description="Ubiquitin-like" evidence="1">
    <location>
        <begin position="83"/>
        <end position="166"/>
    </location>
</feature>
<dbReference type="InterPro" id="IPR029071">
    <property type="entry name" value="Ubiquitin-like_domsf"/>
</dbReference>
<dbReference type="Gene3D" id="3.10.20.90">
    <property type="entry name" value="Phosphatidylinositol 3-kinase Catalytic Subunit, Chain A, domain 1"/>
    <property type="match status" value="2"/>
</dbReference>
<sequence length="258" mass="30233">MYLNLPIVVSFVLEDESRFSVEVGFFDSFKEIKEKIKKHKDIPVDRQKLMFEGKVLENEDSIFNHAISEGSRVQLLVTEPSKVKFMVRILDFEHNKKPLSVEMNLNDTVLQLKEKIFHAKQPLNFRLVEMEVRTKWGQELQDHRSLRDCGILNISHVYARKRIPQPGFDIHFGKRPTTVMVVPKNGTDTIPIEVNGQCCVEDLRFELDKFYTHALPQNGQYFFINNKTGNMISEKYTFDWHRIKDGDTIQITPYQVID</sequence>
<dbReference type="GO" id="GO:0005654">
    <property type="term" value="C:nucleoplasm"/>
    <property type="evidence" value="ECO:0007669"/>
    <property type="project" value="TreeGrafter"/>
</dbReference>
<gene>
    <name evidence="2" type="ORF">VNO78_19308</name>
</gene>
<dbReference type="PANTHER" id="PTHR10621">
    <property type="entry name" value="UV EXCISION REPAIR PROTEIN RAD23"/>
    <property type="match status" value="1"/>
</dbReference>
<dbReference type="GO" id="GO:0070628">
    <property type="term" value="F:proteasome binding"/>
    <property type="evidence" value="ECO:0007669"/>
    <property type="project" value="TreeGrafter"/>
</dbReference>
<dbReference type="InterPro" id="IPR000626">
    <property type="entry name" value="Ubiquitin-like_dom"/>
</dbReference>
<dbReference type="PROSITE" id="PS50053">
    <property type="entry name" value="UBIQUITIN_2"/>
    <property type="match status" value="2"/>
</dbReference>
<organism evidence="2 3">
    <name type="scientific">Psophocarpus tetragonolobus</name>
    <name type="common">Winged bean</name>
    <name type="synonym">Dolichos tetragonolobus</name>
    <dbReference type="NCBI Taxonomy" id="3891"/>
    <lineage>
        <taxon>Eukaryota</taxon>
        <taxon>Viridiplantae</taxon>
        <taxon>Streptophyta</taxon>
        <taxon>Embryophyta</taxon>
        <taxon>Tracheophyta</taxon>
        <taxon>Spermatophyta</taxon>
        <taxon>Magnoliopsida</taxon>
        <taxon>eudicotyledons</taxon>
        <taxon>Gunneridae</taxon>
        <taxon>Pentapetalae</taxon>
        <taxon>rosids</taxon>
        <taxon>fabids</taxon>
        <taxon>Fabales</taxon>
        <taxon>Fabaceae</taxon>
        <taxon>Papilionoideae</taxon>
        <taxon>50 kb inversion clade</taxon>
        <taxon>NPAAA clade</taxon>
        <taxon>indigoferoid/millettioid clade</taxon>
        <taxon>Phaseoleae</taxon>
        <taxon>Psophocarpus</taxon>
    </lineage>
</organism>
<protein>
    <recommendedName>
        <fullName evidence="1">Ubiquitin-like domain-containing protein</fullName>
    </recommendedName>
</protein>
<accession>A0AAN9SBC9</accession>
<dbReference type="PANTHER" id="PTHR10621:SF38">
    <property type="entry name" value="UBIQUITIN DOMAIN-CONTAINING PROTEIN 7SL RNA1-RELATED"/>
    <property type="match status" value="1"/>
</dbReference>
<comment type="caution">
    <text evidence="2">The sequence shown here is derived from an EMBL/GenBank/DDBJ whole genome shotgun (WGS) entry which is preliminary data.</text>
</comment>
<evidence type="ECO:0000313" key="2">
    <source>
        <dbReference type="EMBL" id="KAK7391023.1"/>
    </source>
</evidence>
<dbReference type="AlphaFoldDB" id="A0AAN9SBC9"/>
<dbReference type="Pfam" id="PF00240">
    <property type="entry name" value="ubiquitin"/>
    <property type="match status" value="2"/>
</dbReference>
<name>A0AAN9SBC9_PSOTE</name>
<dbReference type="Proteomes" id="UP001386955">
    <property type="component" value="Unassembled WGS sequence"/>
</dbReference>
<dbReference type="GO" id="GO:0031593">
    <property type="term" value="F:polyubiquitin modification-dependent protein binding"/>
    <property type="evidence" value="ECO:0007669"/>
    <property type="project" value="TreeGrafter"/>
</dbReference>
<reference evidence="2 3" key="1">
    <citation type="submission" date="2024-01" db="EMBL/GenBank/DDBJ databases">
        <title>The genomes of 5 underutilized Papilionoideae crops provide insights into root nodulation and disease resistanc.</title>
        <authorList>
            <person name="Jiang F."/>
        </authorList>
    </citation>
    <scope>NUCLEOTIDE SEQUENCE [LARGE SCALE GENOMIC DNA]</scope>
    <source>
        <strain evidence="2">DUOXIRENSHENG_FW03</strain>
        <tissue evidence="2">Leaves</tissue>
    </source>
</reference>
<dbReference type="GO" id="GO:0043161">
    <property type="term" value="P:proteasome-mediated ubiquitin-dependent protein catabolic process"/>
    <property type="evidence" value="ECO:0007669"/>
    <property type="project" value="TreeGrafter"/>
</dbReference>
<dbReference type="CDD" id="cd17039">
    <property type="entry name" value="Ubl_ubiquitin_like"/>
    <property type="match status" value="1"/>
</dbReference>
<evidence type="ECO:0000313" key="3">
    <source>
        <dbReference type="Proteomes" id="UP001386955"/>
    </source>
</evidence>
<dbReference type="EMBL" id="JAYMYS010000005">
    <property type="protein sequence ID" value="KAK7391023.1"/>
    <property type="molecule type" value="Genomic_DNA"/>
</dbReference>
<dbReference type="SUPFAM" id="SSF54236">
    <property type="entry name" value="Ubiquitin-like"/>
    <property type="match status" value="2"/>
</dbReference>
<dbReference type="GO" id="GO:0043130">
    <property type="term" value="F:ubiquitin binding"/>
    <property type="evidence" value="ECO:0007669"/>
    <property type="project" value="TreeGrafter"/>
</dbReference>
<proteinExistence type="predicted"/>